<dbReference type="Pfam" id="PF12686">
    <property type="entry name" value="DUF3800"/>
    <property type="match status" value="1"/>
</dbReference>
<keyword evidence="2" id="KW-1185">Reference proteome</keyword>
<comment type="caution">
    <text evidence="1">The sequence shown here is derived from an EMBL/GenBank/DDBJ whole genome shotgun (WGS) entry which is preliminary data.</text>
</comment>
<dbReference type="RefSeq" id="WP_264499784.1">
    <property type="nucleotide sequence ID" value="NZ_JAPDDS010000002.1"/>
</dbReference>
<gene>
    <name evidence="1" type="ORF">OKA04_03720</name>
</gene>
<proteinExistence type="predicted"/>
<protein>
    <submittedName>
        <fullName evidence="1">DUF3800 domain-containing protein</fullName>
    </submittedName>
</protein>
<organism evidence="1 2">
    <name type="scientific">Luteolibacter flavescens</name>
    <dbReference type="NCBI Taxonomy" id="1859460"/>
    <lineage>
        <taxon>Bacteria</taxon>
        <taxon>Pseudomonadati</taxon>
        <taxon>Verrucomicrobiota</taxon>
        <taxon>Verrucomicrobiia</taxon>
        <taxon>Verrucomicrobiales</taxon>
        <taxon>Verrucomicrobiaceae</taxon>
        <taxon>Luteolibacter</taxon>
    </lineage>
</organism>
<evidence type="ECO:0000313" key="1">
    <source>
        <dbReference type="EMBL" id="MCW1883822.1"/>
    </source>
</evidence>
<name>A0ABT3FK52_9BACT</name>
<dbReference type="InterPro" id="IPR024524">
    <property type="entry name" value="DUF3800"/>
</dbReference>
<evidence type="ECO:0000313" key="2">
    <source>
        <dbReference type="Proteomes" id="UP001207930"/>
    </source>
</evidence>
<sequence>MKREEPSPKHYFVDEAGDPVLFSGKGKVLIGSEGCSRYFAVGMLDVKDPKSLAADFDTLRAELLADPYFKNVPSMQARAKKTALFFHAKNDLPEVRREVFKCIMKHHVRFSAVVRDKVAVLDYVRSRNENDVSYRFRPDETYDHAVRRLFRDRLHKHDDYSICFAVRGNSDRTNAFREALEAARTNSAARRGVARSDARLQVRASYPNKEPALQAVDYFLWALQRTYERGEDRYLQMLWPQCSLVVDADDIRIAAYGSYYTSKNPLLLEKLKGG</sequence>
<accession>A0ABT3FK52</accession>
<dbReference type="Proteomes" id="UP001207930">
    <property type="component" value="Unassembled WGS sequence"/>
</dbReference>
<reference evidence="1 2" key="1">
    <citation type="submission" date="2022-10" db="EMBL/GenBank/DDBJ databases">
        <title>Luteolibacter flavescens strain MCCC 1K03193, whole genome shotgun sequencing project.</title>
        <authorList>
            <person name="Zhao G."/>
            <person name="Shen L."/>
        </authorList>
    </citation>
    <scope>NUCLEOTIDE SEQUENCE [LARGE SCALE GENOMIC DNA]</scope>
    <source>
        <strain evidence="1 2">MCCC 1K03193</strain>
    </source>
</reference>
<dbReference type="EMBL" id="JAPDDS010000002">
    <property type="protein sequence ID" value="MCW1883822.1"/>
    <property type="molecule type" value="Genomic_DNA"/>
</dbReference>